<name>A0A455T9F4_9CHLR</name>
<keyword evidence="1" id="KW-0732">Signal</keyword>
<dbReference type="EMBL" id="AP019377">
    <property type="protein sequence ID" value="BBH96066.1"/>
    <property type="molecule type" value="Genomic_DNA"/>
</dbReference>
<feature type="chain" id="PRO_5019856250" description="Lipoprotein LpqB beta-propeller domain-containing protein" evidence="1">
    <location>
        <begin position="18"/>
        <end position="438"/>
    </location>
</feature>
<reference evidence="2" key="1">
    <citation type="submission" date="2018-12" db="EMBL/GenBank/DDBJ databases">
        <title>Novel natural products biosynthetic potential of the class Ktedonobacteria.</title>
        <authorList>
            <person name="Zheng Y."/>
            <person name="Saitou A."/>
            <person name="Wang C.M."/>
            <person name="Toyoda A."/>
            <person name="Minakuchi Y."/>
            <person name="Sekiguchi Y."/>
            <person name="Ueda K."/>
            <person name="Takano H."/>
            <person name="Sakai Y."/>
            <person name="Yokota A."/>
            <person name="Yabe S."/>
        </authorList>
    </citation>
    <scope>NUCLEOTIDE SEQUENCE</scope>
    <source>
        <strain evidence="2">A3-2</strain>
    </source>
</reference>
<sequence length="438" mass="46713">MTLVLLSCIVLALGASACSPGYSGTAKIAFVRDGQLWTIYPDGSGAYEVADNTPPVVGVGWSPDHHLLVFRTLDSDYAASAAGRQLKPDPLTGLVTDAPAGLNTVGVDGGLPIPILFSSSAVRISDAWWNPAGNRLLYRLTLRGSTSLLRWELAQNDQPGGIATRTLPASLAIPSLSAGAGNILGIDQRGLFTATLSGADQRWLTHGLPAGHPLPASLERVLWQPRQSQPAFLYAASAQPDGSAAKIALLLQNATGTARTLLTCSCQQFAWSSDGQHVLARTANGDYLIISLDGKVRQTIRAEIDSIPFWSPDGRFLLLDGRHALWLIDIQTGHQQLLLSDRTPLGESSSTHDALPAVGALLQPVPNSLWGADSRAFVFLTRGRLWWQGNSLLREGNGLYLVTLDTRGQPLTAPRLLASGAITQVGWTYQDSAASFLF</sequence>
<dbReference type="SUPFAM" id="SSF82171">
    <property type="entry name" value="DPP6 N-terminal domain-like"/>
    <property type="match status" value="1"/>
</dbReference>
<feature type="signal peptide" evidence="1">
    <location>
        <begin position="1"/>
        <end position="17"/>
    </location>
</feature>
<evidence type="ECO:0000313" key="2">
    <source>
        <dbReference type="EMBL" id="BBH96066.1"/>
    </source>
</evidence>
<accession>A0A455T9F4</accession>
<proteinExistence type="predicted"/>
<dbReference type="AlphaFoldDB" id="A0A455T9F4"/>
<protein>
    <recommendedName>
        <fullName evidence="3">Lipoprotein LpqB beta-propeller domain-containing protein</fullName>
    </recommendedName>
</protein>
<dbReference type="InterPro" id="IPR011042">
    <property type="entry name" value="6-blade_b-propeller_TolB-like"/>
</dbReference>
<gene>
    <name evidence="2" type="ORF">KTA_42650</name>
</gene>
<dbReference type="Gene3D" id="2.120.10.30">
    <property type="entry name" value="TolB, C-terminal domain"/>
    <property type="match status" value="2"/>
</dbReference>
<organism evidence="2">
    <name type="scientific">Thermogemmatispora argillosa</name>
    <dbReference type="NCBI Taxonomy" id="2045280"/>
    <lineage>
        <taxon>Bacteria</taxon>
        <taxon>Bacillati</taxon>
        <taxon>Chloroflexota</taxon>
        <taxon>Ktedonobacteria</taxon>
        <taxon>Thermogemmatisporales</taxon>
        <taxon>Thermogemmatisporaceae</taxon>
        <taxon>Thermogemmatispora</taxon>
    </lineage>
</organism>
<evidence type="ECO:0008006" key="3">
    <source>
        <dbReference type="Google" id="ProtNLM"/>
    </source>
</evidence>
<evidence type="ECO:0000256" key="1">
    <source>
        <dbReference type="SAM" id="SignalP"/>
    </source>
</evidence>